<keyword evidence="1" id="KW-0812">Transmembrane</keyword>
<evidence type="ECO:0000256" key="1">
    <source>
        <dbReference type="SAM" id="Phobius"/>
    </source>
</evidence>
<protein>
    <submittedName>
        <fullName evidence="2">Uncharacterized protein</fullName>
    </submittedName>
</protein>
<dbReference type="AlphaFoldDB" id="A0A2P2NR86"/>
<accession>A0A2P2NR86</accession>
<organism evidence="2">
    <name type="scientific">Rhizophora mucronata</name>
    <name type="common">Asiatic mangrove</name>
    <dbReference type="NCBI Taxonomy" id="61149"/>
    <lineage>
        <taxon>Eukaryota</taxon>
        <taxon>Viridiplantae</taxon>
        <taxon>Streptophyta</taxon>
        <taxon>Embryophyta</taxon>
        <taxon>Tracheophyta</taxon>
        <taxon>Spermatophyta</taxon>
        <taxon>Magnoliopsida</taxon>
        <taxon>eudicotyledons</taxon>
        <taxon>Gunneridae</taxon>
        <taxon>Pentapetalae</taxon>
        <taxon>rosids</taxon>
        <taxon>fabids</taxon>
        <taxon>Malpighiales</taxon>
        <taxon>Rhizophoraceae</taxon>
        <taxon>Rhizophora</taxon>
    </lineage>
</organism>
<proteinExistence type="predicted"/>
<name>A0A2P2NR86_RHIMU</name>
<feature type="transmembrane region" description="Helical" evidence="1">
    <location>
        <begin position="21"/>
        <end position="41"/>
    </location>
</feature>
<sequence length="58" mass="6462">MHIVDLRPSSWNCNLNFTIEVATVLVFAGLGLGPPFFLYLVSWVTKPDSVNFTILGFC</sequence>
<evidence type="ECO:0000313" key="2">
    <source>
        <dbReference type="EMBL" id="MBX45007.1"/>
    </source>
</evidence>
<dbReference type="EMBL" id="GGEC01064523">
    <property type="protein sequence ID" value="MBX45007.1"/>
    <property type="molecule type" value="Transcribed_RNA"/>
</dbReference>
<keyword evidence="1" id="KW-1133">Transmembrane helix</keyword>
<reference evidence="2" key="1">
    <citation type="submission" date="2018-02" db="EMBL/GenBank/DDBJ databases">
        <title>Rhizophora mucronata_Transcriptome.</title>
        <authorList>
            <person name="Meera S.P."/>
            <person name="Sreeshan A."/>
            <person name="Augustine A."/>
        </authorList>
    </citation>
    <scope>NUCLEOTIDE SEQUENCE</scope>
    <source>
        <tissue evidence="2">Leaf</tissue>
    </source>
</reference>
<keyword evidence="1" id="KW-0472">Membrane</keyword>